<dbReference type="Proteomes" id="UP000533900">
    <property type="component" value="Unassembled WGS sequence"/>
</dbReference>
<dbReference type="EMBL" id="JACLCP010000001">
    <property type="protein sequence ID" value="MBC2843461.1"/>
    <property type="molecule type" value="Genomic_DNA"/>
</dbReference>
<name>A0A842IL90_9FLAO</name>
<proteinExistence type="predicted"/>
<reference evidence="1" key="1">
    <citation type="submission" date="2020-08" db="EMBL/GenBank/DDBJ databases">
        <title>Winogradskyella ouciana sp. nov., isolated from the hadal seawater of the Mariana Trench.</title>
        <authorList>
            <person name="He X."/>
        </authorList>
    </citation>
    <scope>NUCLEOTIDE SEQUENCE [LARGE SCALE GENOMIC DNA]</scope>
    <source>
        <strain evidence="1">KCTC 52348</strain>
    </source>
</reference>
<sequence>MKNKNEMMKRLTLLAIILIGSLSIEAQNYNVAIRDMQNIMDINSAVNIKERLDVEGSPYVQDKFEPIKLKGLEAKVSAKYNAYLGQMHLKAGEEVISLNVNSDYEVKFIGQNKTYRTFSYKSLARKSERGFLVVIKETDKFQLLKEELIIFKNKIPAKNSYVREVPAKYTKGSDTYYFMLNDEVVHFPTKKKDLIKAFPDIEKKLKSYIKDNKLSTKKESDLIQIAEYISSNSEDSKEGDEK</sequence>
<dbReference type="AlphaFoldDB" id="A0A842IL90"/>
<accession>A0A842IL90</accession>
<comment type="caution">
    <text evidence="1">The sequence shown here is derived from an EMBL/GenBank/DDBJ whole genome shotgun (WGS) entry which is preliminary data.</text>
</comment>
<evidence type="ECO:0000313" key="2">
    <source>
        <dbReference type="Proteomes" id="UP000533900"/>
    </source>
</evidence>
<gene>
    <name evidence="1" type="ORF">H7F21_00015</name>
</gene>
<dbReference type="RefSeq" id="WP_185787194.1">
    <property type="nucleotide sequence ID" value="NZ_JACLCP010000001.1"/>
</dbReference>
<evidence type="ECO:0000313" key="1">
    <source>
        <dbReference type="EMBL" id="MBC2843461.1"/>
    </source>
</evidence>
<organism evidence="1 2">
    <name type="scientific">Winogradskyella flava</name>
    <dbReference type="NCBI Taxonomy" id="1884876"/>
    <lineage>
        <taxon>Bacteria</taxon>
        <taxon>Pseudomonadati</taxon>
        <taxon>Bacteroidota</taxon>
        <taxon>Flavobacteriia</taxon>
        <taxon>Flavobacteriales</taxon>
        <taxon>Flavobacteriaceae</taxon>
        <taxon>Winogradskyella</taxon>
    </lineage>
</organism>
<keyword evidence="2" id="KW-1185">Reference proteome</keyword>
<protein>
    <submittedName>
        <fullName evidence="1">Uncharacterized protein</fullName>
    </submittedName>
</protein>